<feature type="transmembrane region" description="Helical" evidence="14">
    <location>
        <begin position="29"/>
        <end position="52"/>
    </location>
</feature>
<keyword evidence="10 13" id="KW-0675">Receptor</keyword>
<dbReference type="AlphaFoldDB" id="A0A8X8BIP9"/>
<evidence type="ECO:0000259" key="15">
    <source>
        <dbReference type="PROSITE" id="PS50262"/>
    </source>
</evidence>
<dbReference type="InterPro" id="IPR000725">
    <property type="entry name" value="Olfact_rcpt"/>
</dbReference>
<feature type="domain" description="G-protein coupled receptors family 1 profile" evidence="15">
    <location>
        <begin position="43"/>
        <end position="292"/>
    </location>
</feature>
<dbReference type="PROSITE" id="PS50262">
    <property type="entry name" value="G_PROTEIN_RECEP_F1_2"/>
    <property type="match status" value="1"/>
</dbReference>
<evidence type="ECO:0000256" key="11">
    <source>
        <dbReference type="ARBA" id="ARBA00023180"/>
    </source>
</evidence>
<dbReference type="EMBL" id="JAATIS010008602">
    <property type="protein sequence ID" value="KAG2456374.1"/>
    <property type="molecule type" value="Genomic_DNA"/>
</dbReference>
<evidence type="ECO:0000256" key="7">
    <source>
        <dbReference type="ARBA" id="ARBA00023040"/>
    </source>
</evidence>
<feature type="non-terminal residue" evidence="16">
    <location>
        <position position="316"/>
    </location>
</feature>
<evidence type="ECO:0000256" key="1">
    <source>
        <dbReference type="ARBA" id="ARBA00004651"/>
    </source>
</evidence>
<feature type="transmembrane region" description="Helical" evidence="14">
    <location>
        <begin position="100"/>
        <end position="122"/>
    </location>
</feature>
<reference evidence="16 17" key="1">
    <citation type="journal article" date="2021" name="Cell">
        <title>Tracing the genetic footprints of vertebrate landing in non-teleost ray-finned fishes.</title>
        <authorList>
            <person name="Bi X."/>
            <person name="Wang K."/>
            <person name="Yang L."/>
            <person name="Pan H."/>
            <person name="Jiang H."/>
            <person name="Wei Q."/>
            <person name="Fang M."/>
            <person name="Yu H."/>
            <person name="Zhu C."/>
            <person name="Cai Y."/>
            <person name="He Y."/>
            <person name="Gan X."/>
            <person name="Zeng H."/>
            <person name="Yu D."/>
            <person name="Zhu Y."/>
            <person name="Jiang H."/>
            <person name="Qiu Q."/>
            <person name="Yang H."/>
            <person name="Zhang Y.E."/>
            <person name="Wang W."/>
            <person name="Zhu M."/>
            <person name="He S."/>
            <person name="Zhang G."/>
        </authorList>
    </citation>
    <scope>NUCLEOTIDE SEQUENCE [LARGE SCALE GENOMIC DNA]</scope>
    <source>
        <strain evidence="16">Bchr_013</strain>
    </source>
</reference>
<feature type="transmembrane region" description="Helical" evidence="14">
    <location>
        <begin position="246"/>
        <end position="266"/>
    </location>
</feature>
<evidence type="ECO:0000256" key="2">
    <source>
        <dbReference type="ARBA" id="ARBA00022475"/>
    </source>
</evidence>
<evidence type="ECO:0000256" key="13">
    <source>
        <dbReference type="RuleBase" id="RU000688"/>
    </source>
</evidence>
<evidence type="ECO:0000256" key="3">
    <source>
        <dbReference type="ARBA" id="ARBA00022606"/>
    </source>
</evidence>
<keyword evidence="6 14" id="KW-1133">Transmembrane helix</keyword>
<feature type="transmembrane region" description="Helical" evidence="14">
    <location>
        <begin position="198"/>
        <end position="220"/>
    </location>
</feature>
<dbReference type="InterPro" id="IPR052921">
    <property type="entry name" value="GPCR1_Superfamily_Member"/>
</dbReference>
<dbReference type="Pfam" id="PF13853">
    <property type="entry name" value="7tm_4"/>
    <property type="match status" value="1"/>
</dbReference>
<dbReference type="PRINTS" id="PR00245">
    <property type="entry name" value="OLFACTORYR"/>
</dbReference>
<keyword evidence="8 14" id="KW-0472">Membrane</keyword>
<evidence type="ECO:0000256" key="12">
    <source>
        <dbReference type="ARBA" id="ARBA00023224"/>
    </source>
</evidence>
<evidence type="ECO:0000256" key="14">
    <source>
        <dbReference type="RuleBase" id="RU363047"/>
    </source>
</evidence>
<dbReference type="InterPro" id="IPR000276">
    <property type="entry name" value="GPCR_Rhodpsn"/>
</dbReference>
<comment type="caution">
    <text evidence="16">The sequence shown here is derived from an EMBL/GenBank/DDBJ whole genome shotgun (WGS) entry which is preliminary data.</text>
</comment>
<dbReference type="Gene3D" id="1.20.1070.10">
    <property type="entry name" value="Rhodopsin 7-helix transmembrane proteins"/>
    <property type="match status" value="1"/>
</dbReference>
<dbReference type="GO" id="GO:0004984">
    <property type="term" value="F:olfactory receptor activity"/>
    <property type="evidence" value="ECO:0007669"/>
    <property type="project" value="InterPro"/>
</dbReference>
<evidence type="ECO:0000256" key="10">
    <source>
        <dbReference type="ARBA" id="ARBA00023170"/>
    </source>
</evidence>
<organism evidence="16 17">
    <name type="scientific">Polypterus senegalus</name>
    <name type="common">Senegal bichir</name>
    <dbReference type="NCBI Taxonomy" id="55291"/>
    <lineage>
        <taxon>Eukaryota</taxon>
        <taxon>Metazoa</taxon>
        <taxon>Chordata</taxon>
        <taxon>Craniata</taxon>
        <taxon>Vertebrata</taxon>
        <taxon>Euteleostomi</taxon>
        <taxon>Actinopterygii</taxon>
        <taxon>Polypteriformes</taxon>
        <taxon>Polypteridae</taxon>
        <taxon>Polypterus</taxon>
    </lineage>
</organism>
<keyword evidence="3 14" id="KW-0716">Sensory transduction</keyword>
<evidence type="ECO:0000256" key="8">
    <source>
        <dbReference type="ARBA" id="ARBA00023136"/>
    </source>
</evidence>
<dbReference type="PANTHER" id="PTHR26451">
    <property type="entry name" value="G_PROTEIN_RECEP_F1_2 DOMAIN-CONTAINING PROTEIN"/>
    <property type="match status" value="1"/>
</dbReference>
<sequence>MNNLVNSSTLTSPLTLEGFIVPEESRAPLFIITFFIYIIIFVENVTIMFVIISHRSLHAPMYLMLCNMTVCDLIGSTALMPRLMSDFLRDVRLISFEACIIQAFCIHMYSTAAQFILVVMAFDRYIAICRPLRYNAIMTTKTTAKLCSLAWGGAFVLIVILLALTIRLPRCKSLVVHAYCFNGALFVLSCADTTINNIYGLFVSYFITGLSLSVMAWTYAKILIACLFQSQHNCKTKAIHTCATHLVSYIVFEITILFAVMALRFPNITPNATKAMGTLTITIPPCLNPVIYGINTKEIRNNVLKFFKRKIMSNNK</sequence>
<keyword evidence="5 14" id="KW-0552">Olfaction</keyword>
<evidence type="ECO:0000256" key="5">
    <source>
        <dbReference type="ARBA" id="ARBA00022725"/>
    </source>
</evidence>
<keyword evidence="4 13" id="KW-0812">Transmembrane</keyword>
<dbReference type="GO" id="GO:0005886">
    <property type="term" value="C:plasma membrane"/>
    <property type="evidence" value="ECO:0007669"/>
    <property type="project" value="UniProtKB-SubCell"/>
</dbReference>
<dbReference type="Proteomes" id="UP000886611">
    <property type="component" value="Unassembled WGS sequence"/>
</dbReference>
<comment type="subcellular location">
    <subcellularLocation>
        <location evidence="1 14">Cell membrane</location>
        <topology evidence="1 14">Multi-pass membrane protein</topology>
    </subcellularLocation>
</comment>
<proteinExistence type="inferred from homology"/>
<name>A0A8X8BIP9_POLSE</name>
<dbReference type="PANTHER" id="PTHR26451:SF860">
    <property type="entry name" value="ODORANT RECEPTOR-RELATED"/>
    <property type="match status" value="1"/>
</dbReference>
<keyword evidence="11" id="KW-0325">Glycoprotein</keyword>
<accession>A0A8X8BIP9</accession>
<keyword evidence="7 13" id="KW-0297">G-protein coupled receptor</keyword>
<evidence type="ECO:0000256" key="9">
    <source>
        <dbReference type="ARBA" id="ARBA00023157"/>
    </source>
</evidence>
<feature type="transmembrane region" description="Helical" evidence="14">
    <location>
        <begin position="143"/>
        <end position="168"/>
    </location>
</feature>
<dbReference type="InterPro" id="IPR017452">
    <property type="entry name" value="GPCR_Rhodpsn_7TM"/>
</dbReference>
<feature type="transmembrane region" description="Helical" evidence="14">
    <location>
        <begin position="174"/>
        <end position="191"/>
    </location>
</feature>
<dbReference type="GO" id="GO:0005549">
    <property type="term" value="F:odorant binding"/>
    <property type="evidence" value="ECO:0007669"/>
    <property type="project" value="TreeGrafter"/>
</dbReference>
<gene>
    <name evidence="16" type="primary">Or52e4_2</name>
    <name evidence="16" type="ORF">GTO96_0013812</name>
</gene>
<evidence type="ECO:0000313" key="17">
    <source>
        <dbReference type="Proteomes" id="UP000886611"/>
    </source>
</evidence>
<evidence type="ECO:0000313" key="16">
    <source>
        <dbReference type="EMBL" id="KAG2456374.1"/>
    </source>
</evidence>
<dbReference type="FunFam" id="1.20.1070.10:FF:000024">
    <property type="entry name" value="Olfactory receptor"/>
    <property type="match status" value="1"/>
</dbReference>
<dbReference type="SUPFAM" id="SSF81321">
    <property type="entry name" value="Family A G protein-coupled receptor-like"/>
    <property type="match status" value="1"/>
</dbReference>
<evidence type="ECO:0000256" key="4">
    <source>
        <dbReference type="ARBA" id="ARBA00022692"/>
    </source>
</evidence>
<feature type="transmembrane region" description="Helical" evidence="14">
    <location>
        <begin position="59"/>
        <end position="80"/>
    </location>
</feature>
<evidence type="ECO:0000256" key="6">
    <source>
        <dbReference type="ARBA" id="ARBA00022989"/>
    </source>
</evidence>
<keyword evidence="12 13" id="KW-0807">Transducer</keyword>
<keyword evidence="2 14" id="KW-1003">Cell membrane</keyword>
<dbReference type="GO" id="GO:0004930">
    <property type="term" value="F:G protein-coupled receptor activity"/>
    <property type="evidence" value="ECO:0007669"/>
    <property type="project" value="UniProtKB-KW"/>
</dbReference>
<dbReference type="PROSITE" id="PS00237">
    <property type="entry name" value="G_PROTEIN_RECEP_F1_1"/>
    <property type="match status" value="1"/>
</dbReference>
<keyword evidence="9" id="KW-1015">Disulfide bond</keyword>
<feature type="non-terminal residue" evidence="16">
    <location>
        <position position="1"/>
    </location>
</feature>
<comment type="similarity">
    <text evidence="13">Belongs to the G-protein coupled receptor 1 family.</text>
</comment>
<dbReference type="PRINTS" id="PR00237">
    <property type="entry name" value="GPCRRHODOPSN"/>
</dbReference>
<protein>
    <recommendedName>
        <fullName evidence="14">Olfactory receptor</fullName>
    </recommendedName>
</protein>
<keyword evidence="17" id="KW-1185">Reference proteome</keyword>